<protein>
    <submittedName>
        <fullName evidence="5">Protein kinase putative</fullName>
    </submittedName>
</protein>
<evidence type="ECO:0000256" key="2">
    <source>
        <dbReference type="ARBA" id="ARBA00022840"/>
    </source>
</evidence>
<dbReference type="PANTHER" id="PTHR24346:SF30">
    <property type="entry name" value="MATERNAL EMBRYONIC LEUCINE ZIPPER KINASE"/>
    <property type="match status" value="1"/>
</dbReference>
<feature type="region of interest" description="Disordered" evidence="3">
    <location>
        <begin position="325"/>
        <end position="356"/>
    </location>
</feature>
<dbReference type="HOGENOM" id="CLU_304495_0_0_1"/>
<gene>
    <name evidence="5" type="primary">AlNc14C306G10448</name>
    <name evidence="5" type="ORF">ALNC14_117330</name>
</gene>
<dbReference type="AlphaFoldDB" id="F0WVY7"/>
<sequence length="976" mass="110944">MDCSMITPNERKLDSINCSRTRGFVGIASTRVTSMFLYGMGMGFWGVLKKGENRGWHPSNKANQKRIWIAEQKEKAKEEKEKEAASELRKNAELYRFQKIAAAKGDERSVTQLASQSVEFMYAPPPGLQKIDKSVENDMREDDAVREFRRRMEKKTKNHKNEEAKKTQRNLERYVGRRPDESLTIDEQVERFPFLKDAPVQGDYTGNVKVNFKPMGVQLRNVRCLRCGEWGHLSGDRECKLRNFNPHDAARQALEDPFSYMNKMTQVSKQELVLRRAAIPFEMHGENIAKDYELLSSEDDSDCDSESAFLEKLTTKEKKLLLKKLKKASKKKKREKSRDEDRPARKHSKRDTKGMATRVINLAQVREGSPDLHPKLAMIAVSDGTDELETMILYDVLKRANIRVILASCSTKDGRIVHTSHGMKLITTSPVEDSVDYNIDLIALPGGNALDGLRECEVLIKLLKKQLEKGKWIAAFSNAPAGVLMPHLLLDGKATCHPSKARDMTGYFVDQDFAISKNCVTSQGQGTSMRCALKLVELLCGHETAKSVADELLFKLHPRVSCQNVCQKRRTKRTIHDRLRQLMGAEITEEEFWNRFTFGKMLGTGSTCKVYEAFDTVTNETVAVKVFDKVEMIETRSSMAASEDKIVKERAVDRACRRLLKIISELEIVKTLHHPNIIQFRGAYETSHRICIVYERTQGSDLLEYLLAHGRMQEPQAAYVARQLLSAVQYCHDRRLYHRDLKLENVLISPELKVKLIDFGLSEYVPEGKELHSVCGTPLYCSPEILFMHSSNEHSREGFEGGPADVWSVGIFLFAILTGCTPFDDSTLMRLREDVFQNSICFPPYLSYEVKGMLKAILNPDPTLRPTVQDLMEYGWIKAKGLHETQLVVSHTTHTKCKLSRSKTVSSSPLNKAPAFHRSLFRPSSDGTENTARSSLSYDEISQELAKWNLGNLDPHIDLSDTRRPLHTAFSFTKKT</sequence>
<dbReference type="GO" id="GO:0035556">
    <property type="term" value="P:intracellular signal transduction"/>
    <property type="evidence" value="ECO:0007669"/>
    <property type="project" value="TreeGrafter"/>
</dbReference>
<dbReference type="GO" id="GO:0004674">
    <property type="term" value="F:protein serine/threonine kinase activity"/>
    <property type="evidence" value="ECO:0007669"/>
    <property type="project" value="TreeGrafter"/>
</dbReference>
<dbReference type="SUPFAM" id="SSF56112">
    <property type="entry name" value="Protein kinase-like (PK-like)"/>
    <property type="match status" value="1"/>
</dbReference>
<dbReference type="EMBL" id="FR824351">
    <property type="protein sequence ID" value="CCA25589.1"/>
    <property type="molecule type" value="Genomic_DNA"/>
</dbReference>
<dbReference type="SUPFAM" id="SSF52317">
    <property type="entry name" value="Class I glutamine amidotransferase-like"/>
    <property type="match status" value="1"/>
</dbReference>
<organism evidence="5">
    <name type="scientific">Albugo laibachii Nc14</name>
    <dbReference type="NCBI Taxonomy" id="890382"/>
    <lineage>
        <taxon>Eukaryota</taxon>
        <taxon>Sar</taxon>
        <taxon>Stramenopiles</taxon>
        <taxon>Oomycota</taxon>
        <taxon>Peronosporomycetes</taxon>
        <taxon>Albuginales</taxon>
        <taxon>Albuginaceae</taxon>
        <taxon>Albugo</taxon>
    </lineage>
</organism>
<dbReference type="InterPro" id="IPR000719">
    <property type="entry name" value="Prot_kinase_dom"/>
</dbReference>
<dbReference type="Gene3D" id="1.10.510.10">
    <property type="entry name" value="Transferase(Phosphotransferase) domain 1"/>
    <property type="match status" value="1"/>
</dbReference>
<dbReference type="PROSITE" id="PS00108">
    <property type="entry name" value="PROTEIN_KINASE_ST"/>
    <property type="match status" value="1"/>
</dbReference>
<dbReference type="FunFam" id="1.10.510.10:FF:000571">
    <property type="entry name" value="Maternal embryonic leucine zipper kinase"/>
    <property type="match status" value="1"/>
</dbReference>
<evidence type="ECO:0000256" key="3">
    <source>
        <dbReference type="SAM" id="MobiDB-lite"/>
    </source>
</evidence>
<keyword evidence="2" id="KW-0067">ATP-binding</keyword>
<dbReference type="Pfam" id="PF01965">
    <property type="entry name" value="DJ-1_PfpI"/>
    <property type="match status" value="1"/>
</dbReference>
<dbReference type="InterPro" id="IPR008271">
    <property type="entry name" value="Ser/Thr_kinase_AS"/>
</dbReference>
<dbReference type="InterPro" id="IPR011009">
    <property type="entry name" value="Kinase-like_dom_sf"/>
</dbReference>
<keyword evidence="1" id="KW-0547">Nucleotide-binding</keyword>
<feature type="compositionally biased region" description="Basic residues" evidence="3">
    <location>
        <begin position="325"/>
        <end position="335"/>
    </location>
</feature>
<proteinExistence type="predicted"/>
<evidence type="ECO:0000256" key="1">
    <source>
        <dbReference type="ARBA" id="ARBA00022741"/>
    </source>
</evidence>
<dbReference type="InterPro" id="IPR019339">
    <property type="entry name" value="CIR_N_dom"/>
</dbReference>
<evidence type="ECO:0000259" key="4">
    <source>
        <dbReference type="PROSITE" id="PS50011"/>
    </source>
</evidence>
<keyword evidence="5" id="KW-0418">Kinase</keyword>
<reference evidence="5" key="1">
    <citation type="journal article" date="2011" name="PLoS Biol.">
        <title>Gene gain and loss during evolution of obligate parasitism in the white rust pathogen of Arabidopsis thaliana.</title>
        <authorList>
            <person name="Kemen E."/>
            <person name="Gardiner A."/>
            <person name="Schultz-Larsen T."/>
            <person name="Kemen A.C."/>
            <person name="Balmuth A.L."/>
            <person name="Robert-Seilaniantz A."/>
            <person name="Bailey K."/>
            <person name="Holub E."/>
            <person name="Studholme D.J."/>
            <person name="Maclean D."/>
            <person name="Jones J.D."/>
        </authorList>
    </citation>
    <scope>NUCLEOTIDE SEQUENCE</scope>
</reference>
<keyword evidence="5" id="KW-0808">Transferase</keyword>
<dbReference type="SMART" id="SM00220">
    <property type="entry name" value="S_TKc"/>
    <property type="match status" value="1"/>
</dbReference>
<accession>F0WVY7</accession>
<dbReference type="CDD" id="cd03135">
    <property type="entry name" value="GATase1_DJ-1"/>
    <property type="match status" value="1"/>
</dbReference>
<dbReference type="PANTHER" id="PTHR24346">
    <property type="entry name" value="MAP/MICROTUBULE AFFINITY-REGULATING KINASE"/>
    <property type="match status" value="1"/>
</dbReference>
<reference evidence="5" key="2">
    <citation type="submission" date="2011-02" db="EMBL/GenBank/DDBJ databases">
        <authorList>
            <person name="MacLean D."/>
        </authorList>
    </citation>
    <scope>NUCLEOTIDE SEQUENCE</scope>
</reference>
<feature type="domain" description="Protein kinase" evidence="4">
    <location>
        <begin position="596"/>
        <end position="877"/>
    </location>
</feature>
<dbReference type="SMART" id="SM01083">
    <property type="entry name" value="Cir_N"/>
    <property type="match status" value="1"/>
</dbReference>
<dbReference type="GO" id="GO:0005524">
    <property type="term" value="F:ATP binding"/>
    <property type="evidence" value="ECO:0007669"/>
    <property type="project" value="UniProtKB-KW"/>
</dbReference>
<dbReference type="Pfam" id="PF00069">
    <property type="entry name" value="Pkinase"/>
    <property type="match status" value="1"/>
</dbReference>
<dbReference type="InterPro" id="IPR002818">
    <property type="entry name" value="DJ-1/PfpI"/>
</dbReference>
<dbReference type="PROSITE" id="PS50011">
    <property type="entry name" value="PROTEIN_KINASE_DOM"/>
    <property type="match status" value="1"/>
</dbReference>
<name>F0WVY7_9STRA</name>
<evidence type="ECO:0000313" key="5">
    <source>
        <dbReference type="EMBL" id="CCA25589.1"/>
    </source>
</evidence>
<dbReference type="InterPro" id="IPR029062">
    <property type="entry name" value="Class_I_gatase-like"/>
</dbReference>
<dbReference type="Gene3D" id="3.40.50.880">
    <property type="match status" value="1"/>
</dbReference>
<dbReference type="Pfam" id="PF10197">
    <property type="entry name" value="Cir_N"/>
    <property type="match status" value="1"/>
</dbReference>
<dbReference type="GO" id="GO:0005737">
    <property type="term" value="C:cytoplasm"/>
    <property type="evidence" value="ECO:0007669"/>
    <property type="project" value="TreeGrafter"/>
</dbReference>